<feature type="region of interest" description="Disordered" evidence="8">
    <location>
        <begin position="176"/>
        <end position="199"/>
    </location>
</feature>
<evidence type="ECO:0000256" key="7">
    <source>
        <dbReference type="SAM" id="Coils"/>
    </source>
</evidence>
<dbReference type="InterPro" id="IPR051346">
    <property type="entry name" value="OTU_Deubiquitinase"/>
</dbReference>
<feature type="domain" description="DUF3645" evidence="10">
    <location>
        <begin position="2378"/>
        <end position="2413"/>
    </location>
</feature>
<dbReference type="PANTHER" id="PTHR13367:SF34">
    <property type="match status" value="1"/>
</dbReference>
<comment type="caution">
    <text evidence="12">The sequence shown here is derived from an EMBL/GenBank/DDBJ whole genome shotgun (WGS) entry which is preliminary data.</text>
</comment>
<evidence type="ECO:0000259" key="9">
    <source>
        <dbReference type="Pfam" id="PF12340"/>
    </source>
</evidence>
<accession>A0ABQ9PDX8</accession>
<dbReference type="Pfam" id="PF12359">
    <property type="entry name" value="DUF3645"/>
    <property type="match status" value="1"/>
</dbReference>
<evidence type="ECO:0000256" key="4">
    <source>
        <dbReference type="ARBA" id="ARBA00022786"/>
    </source>
</evidence>
<name>A0ABQ9PDX8_9PEZI</name>
<evidence type="ECO:0000256" key="3">
    <source>
        <dbReference type="ARBA" id="ARBA00022670"/>
    </source>
</evidence>
<dbReference type="PANTHER" id="PTHR13367">
    <property type="entry name" value="UBIQUITIN THIOESTERASE"/>
    <property type="match status" value="1"/>
</dbReference>
<dbReference type="InterPro" id="IPR046541">
    <property type="entry name" value="DUF6606"/>
</dbReference>
<sequence>MAARKAQDTSLYLARHIFLPSQLPQSDDSAHDNDIALLRCVYNALGKFKSHVTESQQEPVALVTGMVHKMLTAHKPLGGRTAVDEAKLAEVLRHVLDAPGSVGVHIREQNAGVLISRVDSTLRVEAFELSACNKDVTTTAGRLRRTFPGTAVSISLENAREDGFITTLAATLSKMTTQPSAETKPKAKKAGQLQDENRDTTHPKMVTELLHAFLLAVGQPTASDRICKNTREEVLWRQACLPWRRSPMWMLIRVALQLSFIRLAGSPQYGVKTYKLFMVFLMADVLQKALDDGLDSDILYSMTAKCSRRLLKIGLETHNSALDYVHNQMHYANSFLRERWAVIRNKTLIDLTNHFSSLKTIDFSQDIVIALPGLDGFLDSIRSRQVVDDSRVFIPSWRLTKYDSQSLPRSIDPSDSDHLPLTLVAFETWVEMHLEHWMSSQLAEDYLNTCLQLRHLIESYHNAASSMYCGNPETTSIMLLTILELWVACDKAAVTAHPLLADYDPGIPRGLFQNFLLLSRRQMKRIFEIERYLVDRSSRSNSRLSAFHIYKSFGASDSFSLRYFQQSTRHQNLLLLIEADATEKREAKRCELKRVQDRYKALMKKYGESECTYVDNLDHYSGIYYQEHSECCTRCGYQKEAQSLRIYVHEWPLPRQDLQKKSVVFELELPQTFGYWREASFYVLLDVLKVQHANLRRPQSQHSLRKYDALRPYHQARVVSQNVQLLSETKPNVVVHRNPVVVTSATEANVLLNNGLQFMYHDERRSCFIQDLSVTDKIPHSCTYRLPHCSAFLQKFIFRPAAEPCGPPPNLVIATQSACPKEMTVEEYKAVASIPLGVNIQYQNILVQLFSPMVDFKKWEVTLTIWQCIYQAGPGSGHVARAAHDICEDEQFASKLLEGITDATQRFEQNWQSSAALATLISLACRLLTLTRSVAIETQCLDYLRKARKITFQWALALREKAQKCLDDDEKISLQRRALEAFLISSDSFNTDANRQQSALSQMEEACLYLQCAIYIQEYSESLLSSLDATIGGLHARWQRTLHHCYQYLATADNVGAALDHAILASWPAYRSSGVWTILSDDHDHWLASTTVSPNAQSVHFSLVTGEFLVDGVPLDHLPAEYLKHPAYHTLFGRLSLDIMPSSIPGMQYSCTAFYAGHKVHVSLGGSRTSAASTLDLLVHSSQNQTKYDLVPSRHLRWSFPRSFLEKHVHWYNHNEDCVEFCDSRTPWRHATSNWKLRRTQNGRDWSLHRGEDVLIGINKESSLLLASILEPLEDRDWIHVIQRNSNAIFIDLPRTGLEFTLVPGTSAMVSKQYRGMVIDSLQSIGSLIGMRDKLVLRASQSLDTCLTPRRRVLVMDGNVSHVATAEHVQVRIAKDSHRKVHTYDVDEQLGRLVSNGSLQSKLFLAYLHALTSFCLPDPLTRRTGTEEALNILGSASTRSFDCLSHENVQLLSFIAKLTPGRSYYPAHERVMQTVHWDQGLSFLSQHGLFLGRVRSIFDHASRSEFLYPERYVKPPALDHADAHLLDRDNIRSSTFRISDFGAELHCITKDKDYEPRDRSVTSSSSKSHSVARMVFFNQPALFQSLPPSFGSHLWDYLKQTSEVSYRSGTSVIAEIAYDSGLLLESTGFIAKNWIDLHRDVIPGVCKFKLMIWLATLAFATSANIGVIQTLASFRTSPQAMQVSSPAGNNFQLSKGAKVDSAMLQKVILSGAVPYNSSPEANLARNSYESSSAYDQRRSSQFKSKRQMAVNTLVSCLRSQWPCKVPEIPLAHQNQNLWRTYIRVNHVLPAIKTHFRMWHDNLLFERYVNTIASNMPSAVRSSQFPCPLLTTPIWSLSVARRFISGNDIFRRAKPPPPARGLHILCQETLPELRKYDYRMPELLSVLRARAQGTYEQLYVDELDASFRALQRKGITSSNAPGSAPLKKEVLVAYLQQWKEEVDRQYNAIVTALLGLEGEQPSTAIEGFDLYCRPRTSPVVILQRLNKDHVKNTPTKWRERIVDYGVAMTQLQRAERMVASMDDPPALGNELRNPGHANWKPLDYPDTLLLEIDSDLMVREVQESVAKSMRDPPSGKNTTMQLLMGEGKSSVILPIVAAALANGSRIVRAIVAKPQSKQMQQMLESQLGGLVNRPIFHLPFSRSIKVGLAEAEALATICIDCMKSGGILLVQLEHILSFQLRGIETAISGKMDISRPLLQLKDFMDRAARDIVDESDENFSVKFELVYTMGTQQSIEHSPDRWICIHHVLGIVRGAIAEVEKSYPDSVDLSPGRPGCFRRLRILRDDAKDKLADLVSRQLSQEGSPGLPMATQPRKVQSAVWKYITKSSLSQAEIEAVEKSSLWSPLTKNTLLLFRGLLASQILAFVFCQKRWKVDYGLDPTRNPITQLAVPYRAKDSPSARSEFSHPEIIIMLTSLSYYYGGMTDEDLLTTFSHLLRSDQADMEYQVWVADSDHLPHAFSQLSGINLDDREQCTEQVFPCFRYAKGAIDYFLAHVVFPKELKEFPHKLSASGWDIGEKSQPTTGFSGTNDARAFLPLTISQLDDKEQQHTNAQVLEYLLQDDTLVTLMPKQKTAGRTDAEVLLEMVTHLQPPTRVILDVGAQILELDNLGVAKRWLEITEVSEHTQAAIFCDDNDRLCVVDRRGRVESFQTSPFAGQVDVCLVFLDEAHTRGTDLKLPADCRAAVTLGASLTKDRLVQACMRMRKLGKGQSVTFCIPDEIQQKIISRQGNCGRTITVSDILEWAISETYAEVRRGIWLWANQGRRHRDHQILWEEARIRGSTDLDTNLAKRFLEEEAQTLEQRYRPKPPTKPRTGESPSLSSIEGPDAIVERLLEFDGLEEDSATFREEQERELSPEIEQESEIQRPPPEEPAEHFLHPDMRRFVTHGVLPKDSKSFTSAFQALSNTTAARHFDAGRLSTSLLASSDFVHTVKSSRGGYKSDLFQRSVQWILTRYSLNGVIDTAIIISPFEAQELFPDIKRSSFISLHLYSPRPNTGYRPLDDLSLYTIPHRGNFSPTPALSLRTELNLFSGQLYLKSMEEYRSIQKFLRLSPGPTSSDRTISHAPDLSTEALMQFIKVLMTQIRRNCESIDKTHMGRILDHRVLGPSDFS</sequence>
<dbReference type="EC" id="3.4.19.12" evidence="2"/>
<keyword evidence="7" id="KW-0175">Coiled coil</keyword>
<evidence type="ECO:0000313" key="12">
    <source>
        <dbReference type="EMBL" id="KAK0369926.1"/>
    </source>
</evidence>
<reference evidence="12" key="1">
    <citation type="submission" date="2023-04" db="EMBL/GenBank/DDBJ databases">
        <title>Colletotrichum limetticola genome sequence.</title>
        <authorList>
            <person name="Baroncelli R."/>
        </authorList>
    </citation>
    <scope>NUCLEOTIDE SEQUENCE</scope>
    <source>
        <strain evidence="12">KLA-Anderson</strain>
    </source>
</reference>
<evidence type="ECO:0000313" key="13">
    <source>
        <dbReference type="Proteomes" id="UP001169217"/>
    </source>
</evidence>
<organism evidence="12 13">
    <name type="scientific">Colletotrichum limetticola</name>
    <dbReference type="NCBI Taxonomy" id="1209924"/>
    <lineage>
        <taxon>Eukaryota</taxon>
        <taxon>Fungi</taxon>
        <taxon>Dikarya</taxon>
        <taxon>Ascomycota</taxon>
        <taxon>Pezizomycotina</taxon>
        <taxon>Sordariomycetes</taxon>
        <taxon>Hypocreomycetidae</taxon>
        <taxon>Glomerellales</taxon>
        <taxon>Glomerellaceae</taxon>
        <taxon>Colletotrichum</taxon>
        <taxon>Colletotrichum acutatum species complex</taxon>
    </lineage>
</organism>
<keyword evidence="4" id="KW-0833">Ubl conjugation pathway</keyword>
<evidence type="ECO:0000256" key="5">
    <source>
        <dbReference type="ARBA" id="ARBA00022801"/>
    </source>
</evidence>
<feature type="coiled-coil region" evidence="7">
    <location>
        <begin position="578"/>
        <end position="605"/>
    </location>
</feature>
<keyword evidence="6" id="KW-0788">Thiol protease</keyword>
<proteinExistence type="predicted"/>
<evidence type="ECO:0000256" key="6">
    <source>
        <dbReference type="ARBA" id="ARBA00022807"/>
    </source>
</evidence>
<keyword evidence="5" id="KW-0378">Hydrolase</keyword>
<dbReference type="InterPro" id="IPR022099">
    <property type="entry name" value="DUF3638"/>
</dbReference>
<evidence type="ECO:0000256" key="8">
    <source>
        <dbReference type="SAM" id="MobiDB-lite"/>
    </source>
</evidence>
<dbReference type="Pfam" id="PF20255">
    <property type="entry name" value="DUF6606"/>
    <property type="match status" value="1"/>
</dbReference>
<gene>
    <name evidence="12" type="ORF">CLIM01_12717</name>
</gene>
<protein>
    <recommendedName>
        <fullName evidence="2">ubiquitinyl hydrolase 1</fullName>
        <ecNumber evidence="2">3.4.19.12</ecNumber>
    </recommendedName>
</protein>
<dbReference type="Pfam" id="PF12340">
    <property type="entry name" value="DUF3638"/>
    <property type="match status" value="1"/>
</dbReference>
<dbReference type="EMBL" id="JARUPT010000594">
    <property type="protein sequence ID" value="KAK0369926.1"/>
    <property type="molecule type" value="Genomic_DNA"/>
</dbReference>
<feature type="domain" description="DUF6606" evidence="11">
    <location>
        <begin position="14"/>
        <end position="287"/>
    </location>
</feature>
<feature type="compositionally biased region" description="Basic and acidic residues" evidence="8">
    <location>
        <begin position="2843"/>
        <end position="2854"/>
    </location>
</feature>
<evidence type="ECO:0000259" key="11">
    <source>
        <dbReference type="Pfam" id="PF20255"/>
    </source>
</evidence>
<dbReference type="InterPro" id="IPR022105">
    <property type="entry name" value="DUF3645"/>
</dbReference>
<feature type="region of interest" description="Disordered" evidence="8">
    <location>
        <begin position="2796"/>
        <end position="2823"/>
    </location>
</feature>
<evidence type="ECO:0000256" key="2">
    <source>
        <dbReference type="ARBA" id="ARBA00012759"/>
    </source>
</evidence>
<comment type="catalytic activity">
    <reaction evidence="1">
        <text>Thiol-dependent hydrolysis of ester, thioester, amide, peptide and isopeptide bonds formed by the C-terminal Gly of ubiquitin (a 76-residue protein attached to proteins as an intracellular targeting signal).</text>
        <dbReference type="EC" id="3.4.19.12"/>
    </reaction>
</comment>
<keyword evidence="13" id="KW-1185">Reference proteome</keyword>
<feature type="domain" description="DUF3638" evidence="9">
    <location>
        <begin position="2035"/>
        <end position="2258"/>
    </location>
</feature>
<evidence type="ECO:0000259" key="10">
    <source>
        <dbReference type="Pfam" id="PF12359"/>
    </source>
</evidence>
<dbReference type="Proteomes" id="UP001169217">
    <property type="component" value="Unassembled WGS sequence"/>
</dbReference>
<keyword evidence="3" id="KW-0645">Protease</keyword>
<feature type="region of interest" description="Disordered" evidence="8">
    <location>
        <begin position="2843"/>
        <end position="2874"/>
    </location>
</feature>
<evidence type="ECO:0000256" key="1">
    <source>
        <dbReference type="ARBA" id="ARBA00000707"/>
    </source>
</evidence>